<dbReference type="PANTHER" id="PTHR16266">
    <property type="entry name" value="WD REPEAT DOMAIN 9"/>
    <property type="match status" value="1"/>
</dbReference>
<organism evidence="8 9">
    <name type="scientific">Apatococcus fuscideae</name>
    <dbReference type="NCBI Taxonomy" id="2026836"/>
    <lineage>
        <taxon>Eukaryota</taxon>
        <taxon>Viridiplantae</taxon>
        <taxon>Chlorophyta</taxon>
        <taxon>core chlorophytes</taxon>
        <taxon>Trebouxiophyceae</taxon>
        <taxon>Chlorellales</taxon>
        <taxon>Chlorellaceae</taxon>
        <taxon>Apatococcus</taxon>
    </lineage>
</organism>
<name>A0AAW1T6R2_9CHLO</name>
<evidence type="ECO:0000256" key="5">
    <source>
        <dbReference type="PROSITE-ProRule" id="PRU00221"/>
    </source>
</evidence>
<dbReference type="GO" id="GO:0005634">
    <property type="term" value="C:nucleus"/>
    <property type="evidence" value="ECO:0007669"/>
    <property type="project" value="TreeGrafter"/>
</dbReference>
<dbReference type="PROSITE" id="PS00678">
    <property type="entry name" value="WD_REPEATS_1"/>
    <property type="match status" value="2"/>
</dbReference>
<dbReference type="InterPro" id="IPR001487">
    <property type="entry name" value="Bromodomain"/>
</dbReference>
<sequence>MAQHGQQVQPEDLHYLILNYLQAGPCQAAASLLEQEAIQHKLLPRRTDIYGTQHALNLLELQQRYAHVPPTALEQLLQQLLALRREAAGSFVFPGSSSLLDPGAIRGETEPEAPGTAPMLAQGQATAACTHPQMGAGPSTMGAEFSPRELGMACSSGCRLLPAQELAGRLQHAKTSRGHRAAVYCIAFDRIGSLVVTGSDDRLVKIWSTETGLLRQTCRGHDGEVTDLAVSLDNSMVASSCTDHTIRCWSLKAGQMGYPVSVLVGHEGPVTFVDFSRVHACVLLSSSYDGTCRIWDATSPASPPHVLPASTVFGPSRGITRFGGAAAFGQGLDAAETSNAENFENEATASSLLVCSFSPDGTYIAAGSSDSHVYIWHWEAAGPVMMLQFSHDGQALATGSKDGCVQVWRQPRRAGKRLQTWTRALDLKCTLAEDSEVVKLAKRRRRPLDPPTINQIAWSTIDTQVLAAVSDHTIRVWSAATGVLERKLMGHSASVHILEAHPSHPGLMLSASYDGLISVWNLQSGQTVTSFSTKATKPDGTSWVDAIQVADGHWAPDGQGIAVSDVAGQWHLFGLPGATNFIQAACYDQFFSSDYGRLRRDANHYVVDDLTQQPPHLRSSEDRLVDYLDEPYPELYQNAVLAGRLSALDGLAVAAAQGRNLSGAPGLPSGLMQYPPYIAAAAWEAQEQQGDEAAVALAVQRAHQRAQAAELAVPAGLPGPQPRSAAQHLPRASQASGSRGRSRLSQGRHTTPQQEAGPSQPSRPSSAAGRASEPGPSRPSTRLHARVLPSEDDTNGSAGSSDEEFSLESEGEDGVGMSRPQRASQRSMRAAQRILQRGPEDLSEREARRLQREVRQQGSARGGHRQGGRKRPRTANLNDRDSSPGLGSDGTDQEGSEMDVDGRRLCQRTRFGNEAAREPRPLRASAAPSRGGLSSRPTEAFEWLQEGFLADGAWLPQLGDQVVYIAEGHRKLLEQLNSDADRPWDSISADVNEEEMGGSKHRMRPAEPASVVGVDYVIAADRETWMRLRLALADDSSPLAGREFMVDLPPPQTDYGDFVILRSRWDAAMQQCWRVNDRCQVLYEEEGVWTMWAGRIVADRANEEPGSLEDQDASPWTSTCLWERFTIAWDDQDASDEQGHHSPWELFSPGVEVGQAADEAPHLGSSTCDRVANVVESLMRLPRFQAYAELPDPAQKWVAEGLGSQRVFYSSIIPLPLSLEHILARLRGAYYRQPAALLQDLDTLVSNATLFNGSLSMLTKEAEALALRIRRALDGQDAPSDADGRSGPSLRTRSRPALPAPEDSEAPAHEPGTHALSPPPSSPAARAGARPGLHGEGPFSTSEAARAAGEGAETDTHRGPGGIQDTINGSYEAEQAHGATSKEDQEAAEDGADMAGEPWRDLGMEVTSGHAGEAPAMHHHMRRKGKHRPVKGLHSSEPAADSGKGRHRKKARLAGPSSGSQHTSAALESSHLRTNHSTVAGPGQSLAAAPPELDVADRPSGCDIQDGPLPGHCQGHEQVARPELNDGGVAGPSGLLSSSANAARVLTQDDGPTNGRRLPCEASAHLLEDSGSGGAAPAQVQKSLKIKIKLGRGGSGPAPASVPSAAVASDPRPPDAPGPADLMEVQAVKPDSGTRQQRGSPDDKGVPAGTHAERARRGGPKGPNARCSKRNSRESDRQPDADLPGSQHDDQRVCGSGPNSRGPPSQHADLGHGMDDALAKKSLATGGLEPQANPRRPTRRSSREQAVQQCTGADAAIPTGLANEDRPQPRVPPFRNGRKDGSAHAESPMGTPSPEIQAVRRQTRASRQSVEPTSAPGSPRRGTKRSRDQQSTTPVRVTRGSSRGR</sequence>
<feature type="compositionally biased region" description="Low complexity" evidence="6">
    <location>
        <begin position="731"/>
        <end position="748"/>
    </location>
</feature>
<dbReference type="InterPro" id="IPR036427">
    <property type="entry name" value="Bromodomain-like_sf"/>
</dbReference>
<feature type="region of interest" description="Disordered" evidence="6">
    <location>
        <begin position="1276"/>
        <end position="1401"/>
    </location>
</feature>
<dbReference type="InterPro" id="IPR057452">
    <property type="entry name" value="BRWD/PHIP_N"/>
</dbReference>
<evidence type="ECO:0000256" key="3">
    <source>
        <dbReference type="ARBA" id="ARBA00023117"/>
    </source>
</evidence>
<feature type="compositionally biased region" description="Low complexity" evidence="6">
    <location>
        <begin position="817"/>
        <end position="833"/>
    </location>
</feature>
<keyword evidence="9" id="KW-1185">Reference proteome</keyword>
<feature type="compositionally biased region" description="Low complexity" evidence="6">
    <location>
        <begin position="1323"/>
        <end position="1332"/>
    </location>
</feature>
<feature type="region of interest" description="Disordered" evidence="6">
    <location>
        <begin position="714"/>
        <end position="935"/>
    </location>
</feature>
<protein>
    <recommendedName>
        <fullName evidence="7">Bromo domain-containing protein</fullName>
    </recommendedName>
</protein>
<feature type="compositionally biased region" description="Acidic residues" evidence="6">
    <location>
        <begin position="801"/>
        <end position="813"/>
    </location>
</feature>
<feature type="repeat" description="WD" evidence="5">
    <location>
        <begin position="263"/>
        <end position="299"/>
    </location>
</feature>
<gene>
    <name evidence="8" type="ORF">WJX84_009425</name>
</gene>
<feature type="compositionally biased region" description="Basic and acidic residues" evidence="6">
    <location>
        <begin position="1709"/>
        <end position="1719"/>
    </location>
</feature>
<feature type="domain" description="Bromo" evidence="7">
    <location>
        <begin position="1209"/>
        <end position="1259"/>
    </location>
</feature>
<dbReference type="Pfam" id="PF00400">
    <property type="entry name" value="WD40"/>
    <property type="match status" value="6"/>
</dbReference>
<dbReference type="Gene3D" id="2.130.10.10">
    <property type="entry name" value="YVTN repeat-like/Quinoprotein amine dehydrogenase"/>
    <property type="match status" value="3"/>
</dbReference>
<dbReference type="GO" id="GO:0006357">
    <property type="term" value="P:regulation of transcription by RNA polymerase II"/>
    <property type="evidence" value="ECO:0007669"/>
    <property type="project" value="TreeGrafter"/>
</dbReference>
<dbReference type="GO" id="GO:0008360">
    <property type="term" value="P:regulation of cell shape"/>
    <property type="evidence" value="ECO:0007669"/>
    <property type="project" value="TreeGrafter"/>
</dbReference>
<dbReference type="SUPFAM" id="SSF50978">
    <property type="entry name" value="WD40 repeat-like"/>
    <property type="match status" value="1"/>
</dbReference>
<feature type="repeat" description="WD" evidence="5">
    <location>
        <begin position="176"/>
        <end position="217"/>
    </location>
</feature>
<accession>A0AAW1T6R2</accession>
<dbReference type="Gene3D" id="1.20.920.10">
    <property type="entry name" value="Bromodomain-like"/>
    <property type="match status" value="1"/>
</dbReference>
<dbReference type="InterPro" id="IPR052060">
    <property type="entry name" value="Bromo_WD_repeat"/>
</dbReference>
<evidence type="ECO:0000256" key="6">
    <source>
        <dbReference type="SAM" id="MobiDB-lite"/>
    </source>
</evidence>
<keyword evidence="1 5" id="KW-0853">WD repeat</keyword>
<feature type="compositionally biased region" description="Polar residues" evidence="6">
    <location>
        <begin position="1805"/>
        <end position="1816"/>
    </location>
</feature>
<feature type="compositionally biased region" description="Basic residues" evidence="6">
    <location>
        <begin position="1417"/>
        <end position="1431"/>
    </location>
</feature>
<dbReference type="PROSITE" id="PS50014">
    <property type="entry name" value="BROMODOMAIN_2"/>
    <property type="match status" value="1"/>
</dbReference>
<dbReference type="PANTHER" id="PTHR16266:SF17">
    <property type="entry name" value="BRWD3"/>
    <property type="match status" value="1"/>
</dbReference>
<evidence type="ECO:0000256" key="2">
    <source>
        <dbReference type="ARBA" id="ARBA00022737"/>
    </source>
</evidence>
<dbReference type="PROSITE" id="PS50082">
    <property type="entry name" value="WD_REPEATS_2"/>
    <property type="match status" value="6"/>
</dbReference>
<feature type="compositionally biased region" description="Low complexity" evidence="6">
    <location>
        <begin position="1597"/>
        <end position="1610"/>
    </location>
</feature>
<feature type="compositionally biased region" description="Basic and acidic residues" evidence="6">
    <location>
        <begin position="838"/>
        <end position="855"/>
    </location>
</feature>
<dbReference type="InterPro" id="IPR036322">
    <property type="entry name" value="WD40_repeat_dom_sf"/>
</dbReference>
<evidence type="ECO:0000256" key="1">
    <source>
        <dbReference type="ARBA" id="ARBA00022574"/>
    </source>
</evidence>
<feature type="region of interest" description="Disordered" evidence="6">
    <location>
        <begin position="1413"/>
        <end position="1845"/>
    </location>
</feature>
<comment type="caution">
    <text evidence="8">The sequence shown here is derived from an EMBL/GenBank/DDBJ whole genome shotgun (WGS) entry which is preliminary data.</text>
</comment>
<proteinExistence type="predicted"/>
<dbReference type="SUPFAM" id="SSF47370">
    <property type="entry name" value="Bromodomain"/>
    <property type="match status" value="1"/>
</dbReference>
<feature type="compositionally biased region" description="Low complexity" evidence="6">
    <location>
        <begin position="756"/>
        <end position="775"/>
    </location>
</feature>
<feature type="repeat" description="WD" evidence="5">
    <location>
        <begin position="384"/>
        <end position="408"/>
    </location>
</feature>
<dbReference type="GO" id="GO:0007010">
    <property type="term" value="P:cytoskeleton organization"/>
    <property type="evidence" value="ECO:0007669"/>
    <property type="project" value="TreeGrafter"/>
</dbReference>
<feature type="repeat" description="WD" evidence="5">
    <location>
        <begin position="488"/>
        <end position="530"/>
    </location>
</feature>
<dbReference type="SMART" id="SM00320">
    <property type="entry name" value="WD40"/>
    <property type="match status" value="7"/>
</dbReference>
<feature type="compositionally biased region" description="Basic residues" evidence="6">
    <location>
        <begin position="862"/>
        <end position="873"/>
    </location>
</feature>
<feature type="compositionally biased region" description="Polar residues" evidence="6">
    <location>
        <begin position="1829"/>
        <end position="1845"/>
    </location>
</feature>
<feature type="compositionally biased region" description="Basic and acidic residues" evidence="6">
    <location>
        <begin position="1640"/>
        <end position="1656"/>
    </location>
</feature>
<dbReference type="InterPro" id="IPR057451">
    <property type="entry name" value="BRWD/PHIP_AD"/>
</dbReference>
<dbReference type="InterPro" id="IPR015943">
    <property type="entry name" value="WD40/YVTN_repeat-like_dom_sf"/>
</dbReference>
<evidence type="ECO:0000313" key="8">
    <source>
        <dbReference type="EMBL" id="KAK9864164.1"/>
    </source>
</evidence>
<evidence type="ECO:0000256" key="4">
    <source>
        <dbReference type="PROSITE-ProRule" id="PRU00035"/>
    </source>
</evidence>
<dbReference type="Pfam" id="PF00439">
    <property type="entry name" value="Bromodomain"/>
    <property type="match status" value="1"/>
</dbReference>
<evidence type="ECO:0000259" key="7">
    <source>
        <dbReference type="PROSITE" id="PS50014"/>
    </source>
</evidence>
<feature type="compositionally biased region" description="Basic and acidic residues" evidence="6">
    <location>
        <begin position="1671"/>
        <end position="1680"/>
    </location>
</feature>
<feature type="compositionally biased region" description="Polar residues" evidence="6">
    <location>
        <begin position="1457"/>
        <end position="1467"/>
    </location>
</feature>
<feature type="repeat" description="WD" evidence="5">
    <location>
        <begin position="218"/>
        <end position="259"/>
    </location>
</feature>
<dbReference type="EMBL" id="JALJOV010000385">
    <property type="protein sequence ID" value="KAK9864164.1"/>
    <property type="molecule type" value="Genomic_DNA"/>
</dbReference>
<reference evidence="8 9" key="1">
    <citation type="journal article" date="2024" name="Nat. Commun.">
        <title>Phylogenomics reveals the evolutionary origins of lichenization in chlorophyte algae.</title>
        <authorList>
            <person name="Puginier C."/>
            <person name="Libourel C."/>
            <person name="Otte J."/>
            <person name="Skaloud P."/>
            <person name="Haon M."/>
            <person name="Grisel S."/>
            <person name="Petersen M."/>
            <person name="Berrin J.G."/>
            <person name="Delaux P.M."/>
            <person name="Dal Grande F."/>
            <person name="Keller J."/>
        </authorList>
    </citation>
    <scope>NUCLEOTIDE SEQUENCE [LARGE SCALE GENOMIC DNA]</scope>
    <source>
        <strain evidence="8 9">SAG 2523</strain>
    </source>
</reference>
<keyword evidence="3 4" id="KW-0103">Bromodomain</keyword>
<dbReference type="InterPro" id="IPR019775">
    <property type="entry name" value="WD40_repeat_CS"/>
</dbReference>
<dbReference type="InterPro" id="IPR001680">
    <property type="entry name" value="WD40_rpt"/>
</dbReference>
<feature type="compositionally biased region" description="Basic and acidic residues" evidence="6">
    <location>
        <begin position="1514"/>
        <end position="1524"/>
    </location>
</feature>
<dbReference type="CDD" id="cd00200">
    <property type="entry name" value="WD40"/>
    <property type="match status" value="1"/>
</dbReference>
<dbReference type="PROSITE" id="PS50294">
    <property type="entry name" value="WD_REPEATS_REGION"/>
    <property type="match status" value="4"/>
</dbReference>
<keyword evidence="2" id="KW-0677">Repeat</keyword>
<dbReference type="Proteomes" id="UP001485043">
    <property type="component" value="Unassembled WGS sequence"/>
</dbReference>
<feature type="repeat" description="WD" evidence="5">
    <location>
        <begin position="345"/>
        <end position="376"/>
    </location>
</feature>
<dbReference type="Pfam" id="PF25313">
    <property type="entry name" value="BRWD_AD"/>
    <property type="match status" value="1"/>
</dbReference>
<evidence type="ECO:0000313" key="9">
    <source>
        <dbReference type="Proteomes" id="UP001485043"/>
    </source>
</evidence>
<dbReference type="Pfam" id="PF25437">
    <property type="entry name" value="BRWD1_N"/>
    <property type="match status" value="1"/>
</dbReference>